<dbReference type="InterPro" id="IPR018357">
    <property type="entry name" value="Hexapep_transf_CS"/>
</dbReference>
<sequence length="213" mass="24145">MKELKIWEEIEFPHDTIKSDYVEVGKYTYYAGAYNKGSFAEQSVRYLTEEPNRDKLIIGNFCSIATGVNFNLGGSERHLKEWISTFPFYYLFPDSGAHDGYFPKGDTVIGNDVWIGTDAIIMPGITVGDGAIIGARSVVTKDVEPYTIVGGIPAKTIKKRFSDTEIEKLLDISWWNFDIEDIKKLLPYITSPNIELFIEKASKIKTINEEKHD</sequence>
<dbReference type="Proteomes" id="UP000217758">
    <property type="component" value="Chromosome"/>
</dbReference>
<evidence type="ECO:0000256" key="4">
    <source>
        <dbReference type="ARBA" id="ARBA00022737"/>
    </source>
</evidence>
<dbReference type="InterPro" id="IPR011004">
    <property type="entry name" value="Trimer_LpxA-like_sf"/>
</dbReference>
<evidence type="ECO:0000256" key="5">
    <source>
        <dbReference type="ARBA" id="ARBA00023251"/>
    </source>
</evidence>
<dbReference type="EMBL" id="AP014612">
    <property type="protein sequence ID" value="BAQ25089.1"/>
    <property type="molecule type" value="Genomic_DNA"/>
</dbReference>
<proteinExistence type="predicted"/>
<dbReference type="RefSeq" id="WP_128833836.1">
    <property type="nucleotide sequence ID" value="NZ_AP014612.1"/>
</dbReference>
<dbReference type="CDD" id="cd03349">
    <property type="entry name" value="LbH_XAT"/>
    <property type="match status" value="1"/>
</dbReference>
<dbReference type="PANTHER" id="PTHR43300">
    <property type="entry name" value="ACETYLTRANSFERASE"/>
    <property type="match status" value="1"/>
</dbReference>
<keyword evidence="3 8" id="KW-0808">Transferase</keyword>
<protein>
    <recommendedName>
        <fullName evidence="2">Chloramphenicol acetyltransferase</fullName>
        <ecNumber evidence="1">2.3.1.28</ecNumber>
    </recommendedName>
</protein>
<organism evidence="8 9">
    <name type="scientific">Streptococcus troglodytae</name>
    <dbReference type="NCBI Taxonomy" id="1111760"/>
    <lineage>
        <taxon>Bacteria</taxon>
        <taxon>Bacillati</taxon>
        <taxon>Bacillota</taxon>
        <taxon>Bacilli</taxon>
        <taxon>Lactobacillales</taxon>
        <taxon>Streptococcaceae</taxon>
        <taxon>Streptococcus</taxon>
    </lineage>
</organism>
<gene>
    <name evidence="8" type="ORF">SRT_18280</name>
</gene>
<dbReference type="InterPro" id="IPR001451">
    <property type="entry name" value="Hexapep"/>
</dbReference>
<reference evidence="8 9" key="1">
    <citation type="journal article" date="2016" name="Microbiol. Immunol.">
        <title>Complete genome sequence of Streptococcus troglodytae TKU31 isolated from the oral cavity of a chimpanzee (Pan troglodytes).</title>
        <authorList>
            <person name="Okamoto M."/>
            <person name="Naito M."/>
            <person name="Miyanohara M."/>
            <person name="Imai S."/>
            <person name="Nomura Y."/>
            <person name="Saito W."/>
            <person name="Momoi Y."/>
            <person name="Takada K."/>
            <person name="Miyabe-Nishiwaki T."/>
            <person name="Tomonaga M."/>
            <person name="Hanada N."/>
        </authorList>
    </citation>
    <scope>NUCLEOTIDE SEQUENCE [LARGE SCALE GENOMIC DNA]</scope>
    <source>
        <strain evidence="9">TKU 31</strain>
    </source>
</reference>
<dbReference type="Gene3D" id="2.160.10.10">
    <property type="entry name" value="Hexapeptide repeat proteins"/>
    <property type="match status" value="1"/>
</dbReference>
<dbReference type="AlphaFoldDB" id="A0A1L7LLQ3"/>
<evidence type="ECO:0000256" key="7">
    <source>
        <dbReference type="ARBA" id="ARBA00047633"/>
    </source>
</evidence>
<keyword evidence="6" id="KW-0012">Acyltransferase</keyword>
<comment type="catalytic activity">
    <reaction evidence="7">
        <text>chloramphenicol + acetyl-CoA = chloramphenicol 3-acetate + CoA</text>
        <dbReference type="Rhea" id="RHEA:18421"/>
        <dbReference type="ChEBI" id="CHEBI:16730"/>
        <dbReference type="ChEBI" id="CHEBI:17698"/>
        <dbReference type="ChEBI" id="CHEBI:57287"/>
        <dbReference type="ChEBI" id="CHEBI:57288"/>
        <dbReference type="EC" id="2.3.1.28"/>
    </reaction>
</comment>
<dbReference type="EC" id="2.3.1.28" evidence="1"/>
<keyword evidence="9" id="KW-1185">Reference proteome</keyword>
<keyword evidence="4" id="KW-0677">Repeat</keyword>
<evidence type="ECO:0000313" key="8">
    <source>
        <dbReference type="EMBL" id="BAQ25089.1"/>
    </source>
</evidence>
<accession>A0A1L7LLQ3</accession>
<keyword evidence="5" id="KW-0046">Antibiotic resistance</keyword>
<dbReference type="GO" id="GO:0008811">
    <property type="term" value="F:chloramphenicol O-acetyltransferase activity"/>
    <property type="evidence" value="ECO:0007669"/>
    <property type="project" value="UniProtKB-EC"/>
</dbReference>
<dbReference type="PANTHER" id="PTHR43300:SF12">
    <property type="entry name" value="CHLORAMPHENICOL ACETYLTRANSFERASE"/>
    <property type="match status" value="1"/>
</dbReference>
<evidence type="ECO:0000256" key="6">
    <source>
        <dbReference type="ARBA" id="ARBA00023315"/>
    </source>
</evidence>
<evidence type="ECO:0000313" key="9">
    <source>
        <dbReference type="Proteomes" id="UP000217758"/>
    </source>
</evidence>
<dbReference type="InterPro" id="IPR050179">
    <property type="entry name" value="Trans_hexapeptide_repeat"/>
</dbReference>
<dbReference type="KEGG" id="strg:SRT_18280"/>
<name>A0A1L7LLQ3_9STRE</name>
<evidence type="ECO:0000256" key="1">
    <source>
        <dbReference type="ARBA" id="ARBA00013235"/>
    </source>
</evidence>
<dbReference type="PROSITE" id="PS00101">
    <property type="entry name" value="HEXAPEP_TRANSFERASES"/>
    <property type="match status" value="1"/>
</dbReference>
<evidence type="ECO:0000256" key="2">
    <source>
        <dbReference type="ARBA" id="ARBA00020291"/>
    </source>
</evidence>
<evidence type="ECO:0000256" key="3">
    <source>
        <dbReference type="ARBA" id="ARBA00022679"/>
    </source>
</evidence>
<dbReference type="SUPFAM" id="SSF51161">
    <property type="entry name" value="Trimeric LpxA-like enzymes"/>
    <property type="match status" value="1"/>
</dbReference>
<dbReference type="Pfam" id="PF00132">
    <property type="entry name" value="Hexapep"/>
    <property type="match status" value="1"/>
</dbReference>
<dbReference type="GO" id="GO:0046677">
    <property type="term" value="P:response to antibiotic"/>
    <property type="evidence" value="ECO:0007669"/>
    <property type="project" value="UniProtKB-KW"/>
</dbReference>